<protein>
    <recommendedName>
        <fullName evidence="4">Transmembrane protein</fullName>
    </recommendedName>
</protein>
<reference evidence="2 3" key="1">
    <citation type="journal article" date="2015" name="MBio">
        <title>Genome-Resolved Metagenomic Analysis Reveals Roles for Candidate Phyla and Other Microbial Community Members in Biogeochemical Transformations in Oil Reservoirs.</title>
        <authorList>
            <person name="Hu P."/>
            <person name="Tom L."/>
            <person name="Singh A."/>
            <person name="Thomas B.C."/>
            <person name="Baker B.J."/>
            <person name="Piceno Y.M."/>
            <person name="Andersen G.L."/>
            <person name="Banfield J.F."/>
        </authorList>
    </citation>
    <scope>NUCLEOTIDE SEQUENCE [LARGE SCALE GENOMIC DNA]</scope>
    <source>
        <strain evidence="2">46_26</strain>
    </source>
</reference>
<comment type="caution">
    <text evidence="2">The sequence shown here is derived from an EMBL/GenBank/DDBJ whole genome shotgun (WGS) entry which is preliminary data.</text>
</comment>
<feature type="transmembrane region" description="Helical" evidence="1">
    <location>
        <begin position="96"/>
        <end position="118"/>
    </location>
</feature>
<evidence type="ECO:0000256" key="1">
    <source>
        <dbReference type="SAM" id="Phobius"/>
    </source>
</evidence>
<evidence type="ECO:0008006" key="4">
    <source>
        <dbReference type="Google" id="ProtNLM"/>
    </source>
</evidence>
<feature type="transmembrane region" description="Helical" evidence="1">
    <location>
        <begin position="260"/>
        <end position="278"/>
    </location>
</feature>
<accession>A0A124FG47</accession>
<feature type="transmembrane region" description="Helical" evidence="1">
    <location>
        <begin position="150"/>
        <end position="169"/>
    </location>
</feature>
<evidence type="ECO:0000313" key="3">
    <source>
        <dbReference type="Proteomes" id="UP000058636"/>
    </source>
</evidence>
<feature type="transmembrane region" description="Helical" evidence="1">
    <location>
        <begin position="176"/>
        <end position="200"/>
    </location>
</feature>
<dbReference type="EMBL" id="LGFG01000022">
    <property type="protein sequence ID" value="KUK23471.1"/>
    <property type="molecule type" value="Genomic_DNA"/>
</dbReference>
<dbReference type="InterPro" id="IPR031617">
    <property type="entry name" value="PelG"/>
</dbReference>
<proteinExistence type="predicted"/>
<keyword evidence="1" id="KW-1133">Transmembrane helix</keyword>
<dbReference type="PATRIC" id="fig|93930.3.peg.1222"/>
<organism evidence="2 3">
    <name type="scientific">Thermotoga petrophila</name>
    <dbReference type="NCBI Taxonomy" id="93929"/>
    <lineage>
        <taxon>Bacteria</taxon>
        <taxon>Thermotogati</taxon>
        <taxon>Thermotogota</taxon>
        <taxon>Thermotogae</taxon>
        <taxon>Thermotogales</taxon>
        <taxon>Thermotogaceae</taxon>
        <taxon>Thermotoga</taxon>
    </lineage>
</organism>
<sequence>MAGIYFKFPFFRDTFLGASLVFLVSFFENNSLWFIPLVLIILASKFGVPVSPSTLGILSYSFIVSTMLLGGFVLILTRLISDFLYLKDSQRIYENYSGSIFLVTLLSFVIGITIFRAYQYKTLAIWLFVSFSVLRLVLLFVGSIEKTHLFVLPVLSAFLFLIMFFRTFGKTFEEKYLIIIITSVMNFLTFIANGIITRYLRSSTHPRFDFFRYARKYPELPLLAFFYYLSYWIDNIFMWFKKGVEVAPNIIVSPDYDFPFFIAGISFVPAIILFSLSIETSFLKKYLSFFSAIKNNKTLEQIETHLREIQLSIKYILLKTTSMVIIITILNISISRFLNKWFSEFSITVFRIGTVGHAFNVIFLSMLSIYLYFSYYREALIGVSISFSVNSISTIICGTTVPGLGFLLAFLSGSAFLLRKMNTKDLIFKIYSSQPHGLEKAERISWKP</sequence>
<feature type="transmembrane region" description="Helical" evidence="1">
    <location>
        <begin position="316"/>
        <end position="338"/>
    </location>
</feature>
<name>A0A124FG47_9THEM</name>
<feature type="transmembrane region" description="Helical" evidence="1">
    <location>
        <begin position="20"/>
        <end position="43"/>
    </location>
</feature>
<keyword evidence="1" id="KW-0812">Transmembrane</keyword>
<feature type="transmembrane region" description="Helical" evidence="1">
    <location>
        <begin position="350"/>
        <end position="372"/>
    </location>
</feature>
<gene>
    <name evidence="2" type="ORF">XD57_0438</name>
</gene>
<feature type="transmembrane region" description="Helical" evidence="1">
    <location>
        <begin position="220"/>
        <end position="240"/>
    </location>
</feature>
<dbReference type="Pfam" id="PF16933">
    <property type="entry name" value="PelG"/>
    <property type="match status" value="1"/>
</dbReference>
<keyword evidence="1" id="KW-0472">Membrane</keyword>
<evidence type="ECO:0000313" key="2">
    <source>
        <dbReference type="EMBL" id="KUK23471.1"/>
    </source>
</evidence>
<feature type="transmembrane region" description="Helical" evidence="1">
    <location>
        <begin position="125"/>
        <end position="144"/>
    </location>
</feature>
<dbReference type="AlphaFoldDB" id="A0A124FG47"/>
<dbReference type="Proteomes" id="UP000058636">
    <property type="component" value="Unassembled WGS sequence"/>
</dbReference>
<feature type="transmembrane region" description="Helical" evidence="1">
    <location>
        <begin position="392"/>
        <end position="418"/>
    </location>
</feature>
<feature type="transmembrane region" description="Helical" evidence="1">
    <location>
        <begin position="55"/>
        <end position="76"/>
    </location>
</feature>